<feature type="transmembrane region" description="Helical" evidence="1">
    <location>
        <begin position="154"/>
        <end position="173"/>
    </location>
</feature>
<proteinExistence type="predicted"/>
<reference evidence="2 3" key="1">
    <citation type="submission" date="2019-03" db="EMBL/GenBank/DDBJ databases">
        <title>Bacillus niacini sp. nov. a Nicotinate-Metabolizing Mesophile Isolated from Soil.</title>
        <authorList>
            <person name="Zhang G."/>
        </authorList>
    </citation>
    <scope>NUCLEOTIDE SEQUENCE [LARGE SCALE GENOMIC DNA]</scope>
    <source>
        <strain evidence="2 3">WN066</strain>
    </source>
</reference>
<keyword evidence="1" id="KW-0812">Transmembrane</keyword>
<gene>
    <name evidence="2" type="ORF">E2K98_07240</name>
</gene>
<dbReference type="EMBL" id="SMYO01000003">
    <property type="protein sequence ID" value="TDK63235.1"/>
    <property type="molecule type" value="Genomic_DNA"/>
</dbReference>
<sequence>MKNKVYDEMNKGMELIHQGFKIRNDIWMEEILFSWRWWLGLGLVILCWGSWWIFRKKNSSNRLLFAGFFIMVISLSLDAIGMQLKAWNYLYPIIPLIPAYLPYDLALMPVSVMFLIQVKPLMRPVYKAFLFAVLTSFVGEPFFKWIGIYEPLTWRYLYSVPFYFIIYLIAHWLSNRCNFEKVME</sequence>
<organism evidence="2 3">
    <name type="scientific">Bacillus salipaludis</name>
    <dbReference type="NCBI Taxonomy" id="2547811"/>
    <lineage>
        <taxon>Bacteria</taxon>
        <taxon>Bacillati</taxon>
        <taxon>Bacillota</taxon>
        <taxon>Bacilli</taxon>
        <taxon>Bacillales</taxon>
        <taxon>Bacillaceae</taxon>
        <taxon>Bacillus</taxon>
    </lineage>
</organism>
<evidence type="ECO:0000256" key="1">
    <source>
        <dbReference type="SAM" id="Phobius"/>
    </source>
</evidence>
<keyword evidence="1" id="KW-0472">Membrane</keyword>
<dbReference type="AlphaFoldDB" id="A0A4R5VVR5"/>
<dbReference type="InterPro" id="IPR048147">
    <property type="entry name" value="CBO0543-like"/>
</dbReference>
<dbReference type="NCBIfam" id="NF041644">
    <property type="entry name" value="CBO0543_fam"/>
    <property type="match status" value="1"/>
</dbReference>
<comment type="caution">
    <text evidence="2">The sequence shown here is derived from an EMBL/GenBank/DDBJ whole genome shotgun (WGS) entry which is preliminary data.</text>
</comment>
<feature type="transmembrane region" description="Helical" evidence="1">
    <location>
        <begin position="63"/>
        <end position="84"/>
    </location>
</feature>
<dbReference type="RefSeq" id="WP_133333576.1">
    <property type="nucleotide sequence ID" value="NZ_SMYO01000003.1"/>
</dbReference>
<evidence type="ECO:0000313" key="2">
    <source>
        <dbReference type="EMBL" id="TDK63235.1"/>
    </source>
</evidence>
<evidence type="ECO:0000313" key="3">
    <source>
        <dbReference type="Proteomes" id="UP000295132"/>
    </source>
</evidence>
<feature type="transmembrane region" description="Helical" evidence="1">
    <location>
        <begin position="35"/>
        <end position="54"/>
    </location>
</feature>
<dbReference type="Proteomes" id="UP000295132">
    <property type="component" value="Unassembled WGS sequence"/>
</dbReference>
<protein>
    <submittedName>
        <fullName evidence="2">Uncharacterized protein</fullName>
    </submittedName>
</protein>
<feature type="transmembrane region" description="Helical" evidence="1">
    <location>
        <begin position="128"/>
        <end position="148"/>
    </location>
</feature>
<name>A0A4R5VVR5_9BACI</name>
<feature type="transmembrane region" description="Helical" evidence="1">
    <location>
        <begin position="90"/>
        <end position="116"/>
    </location>
</feature>
<accession>A0A4R5VVR5</accession>
<keyword evidence="1" id="KW-1133">Transmembrane helix</keyword>